<keyword evidence="2" id="KW-1185">Reference proteome</keyword>
<organism evidence="1 2">
    <name type="scientific">Hoeflea alexandrii</name>
    <dbReference type="NCBI Taxonomy" id="288436"/>
    <lineage>
        <taxon>Bacteria</taxon>
        <taxon>Pseudomonadati</taxon>
        <taxon>Pseudomonadota</taxon>
        <taxon>Alphaproteobacteria</taxon>
        <taxon>Hyphomicrobiales</taxon>
        <taxon>Rhizobiaceae</taxon>
        <taxon>Hoeflea</taxon>
    </lineage>
</organism>
<dbReference type="RefSeq" id="WP_252914337.1">
    <property type="nucleotide sequence ID" value="NZ_JAAAML010000001.1"/>
</dbReference>
<proteinExistence type="predicted"/>
<dbReference type="InterPro" id="IPR010982">
    <property type="entry name" value="Lambda_DNA-bd_dom_sf"/>
</dbReference>
<protein>
    <submittedName>
        <fullName evidence="1">XRE family transcriptional regulator</fullName>
    </submittedName>
</protein>
<name>A0ABT1CN24_9HYPH</name>
<dbReference type="Proteomes" id="UP001320715">
    <property type="component" value="Unassembled WGS sequence"/>
</dbReference>
<sequence>MSTKPYRNSRLAQFVTRRVLELKSRKTQAQIAAEAGFPNPNIISMIKGGASKLALDRVPSLATALECDPARLFLMALEQIENPTTANAIQRIFRTAVTENEGDWLRAIREASENTDPPLTARARSAVRGIFGK</sequence>
<gene>
    <name evidence="1" type="ORF">GTW23_01275</name>
</gene>
<evidence type="ECO:0000313" key="1">
    <source>
        <dbReference type="EMBL" id="MCO6406791.1"/>
    </source>
</evidence>
<accession>A0ABT1CN24</accession>
<dbReference type="SUPFAM" id="SSF47413">
    <property type="entry name" value="lambda repressor-like DNA-binding domains"/>
    <property type="match status" value="1"/>
</dbReference>
<comment type="caution">
    <text evidence="1">The sequence shown here is derived from an EMBL/GenBank/DDBJ whole genome shotgun (WGS) entry which is preliminary data.</text>
</comment>
<evidence type="ECO:0000313" key="2">
    <source>
        <dbReference type="Proteomes" id="UP001320715"/>
    </source>
</evidence>
<dbReference type="Gene3D" id="1.10.260.40">
    <property type="entry name" value="lambda repressor-like DNA-binding domains"/>
    <property type="match status" value="1"/>
</dbReference>
<dbReference type="EMBL" id="JAAAML010000001">
    <property type="protein sequence ID" value="MCO6406791.1"/>
    <property type="molecule type" value="Genomic_DNA"/>
</dbReference>
<reference evidence="1 2" key="1">
    <citation type="submission" date="2020-01" db="EMBL/GenBank/DDBJ databases">
        <title>Genomes of bacteria type strains.</title>
        <authorList>
            <person name="Chen J."/>
            <person name="Zhu S."/>
            <person name="Yang J."/>
        </authorList>
    </citation>
    <scope>NUCLEOTIDE SEQUENCE [LARGE SCALE GENOMIC DNA]</scope>
    <source>
        <strain evidence="1 2">DSM 16655</strain>
    </source>
</reference>